<dbReference type="SUPFAM" id="SSF103473">
    <property type="entry name" value="MFS general substrate transporter"/>
    <property type="match status" value="1"/>
</dbReference>
<dbReference type="EMBL" id="CAMXCT010000175">
    <property type="protein sequence ID" value="CAI3975015.1"/>
    <property type="molecule type" value="Genomic_DNA"/>
</dbReference>
<feature type="transmembrane region" description="Helical" evidence="6">
    <location>
        <begin position="367"/>
        <end position="389"/>
    </location>
</feature>
<dbReference type="OrthoDB" id="441415at2759"/>
<evidence type="ECO:0000256" key="4">
    <source>
        <dbReference type="ARBA" id="ARBA00022989"/>
    </source>
</evidence>
<evidence type="ECO:0000256" key="3">
    <source>
        <dbReference type="ARBA" id="ARBA00022692"/>
    </source>
</evidence>
<evidence type="ECO:0000313" key="10">
    <source>
        <dbReference type="Proteomes" id="UP001152797"/>
    </source>
</evidence>
<accession>A0A9P1BLL6</accession>
<evidence type="ECO:0000256" key="5">
    <source>
        <dbReference type="ARBA" id="ARBA00023136"/>
    </source>
</evidence>
<evidence type="ECO:0000259" key="7">
    <source>
        <dbReference type="Pfam" id="PF12832"/>
    </source>
</evidence>
<feature type="domain" description="Major facilitator superfamily associated" evidence="7">
    <location>
        <begin position="15"/>
        <end position="391"/>
    </location>
</feature>
<proteinExistence type="inferred from homology"/>
<organism evidence="8">
    <name type="scientific">Cladocopium goreaui</name>
    <dbReference type="NCBI Taxonomy" id="2562237"/>
    <lineage>
        <taxon>Eukaryota</taxon>
        <taxon>Sar</taxon>
        <taxon>Alveolata</taxon>
        <taxon>Dinophyceae</taxon>
        <taxon>Suessiales</taxon>
        <taxon>Symbiodiniaceae</taxon>
        <taxon>Cladocopium</taxon>
    </lineage>
</organism>
<feature type="transmembrane region" description="Helical" evidence="6">
    <location>
        <begin position="276"/>
        <end position="295"/>
    </location>
</feature>
<dbReference type="InterPro" id="IPR036259">
    <property type="entry name" value="MFS_trans_sf"/>
</dbReference>
<feature type="transmembrane region" description="Helical" evidence="6">
    <location>
        <begin position="49"/>
        <end position="68"/>
    </location>
</feature>
<keyword evidence="10" id="KW-1185">Reference proteome</keyword>
<reference evidence="8" key="1">
    <citation type="submission" date="2022-10" db="EMBL/GenBank/DDBJ databases">
        <authorList>
            <person name="Chen Y."/>
            <person name="Dougan E. K."/>
            <person name="Chan C."/>
            <person name="Rhodes N."/>
            <person name="Thang M."/>
        </authorList>
    </citation>
    <scope>NUCLEOTIDE SEQUENCE</scope>
</reference>
<feature type="transmembrane region" description="Helical" evidence="6">
    <location>
        <begin position="307"/>
        <end position="326"/>
    </location>
</feature>
<feature type="transmembrane region" description="Helical" evidence="6">
    <location>
        <begin position="395"/>
        <end position="415"/>
    </location>
</feature>
<sequence>MTSEFEDHRPAFFAISASYFFLFLYYSFFARFSVLIYTGYGLNAREIGTMGLLGILASIPASSFWGVVADRTGHRKLVLACCVGMAATFQTLLCLTSRIQNHTGRFMYCCLMMVLYTMARGNDYGQLKGIAMRTLERFDRQTAFGGLRLWGAVSWGIAHPALGYLLDVEHGHLQLLFVGNAIGAMLAVLSFSVLLRSKWTDEGPRATATAEPETASTQSTVSEVPKASVMEVVKIVCSRPDMITWLLCAATQAMGMQHVSQFLFLYMQERFHSSDILMGFSVTITVLFEIPIFALGEKLLPKLGPTLLIAIAMGSFVVRVLGYTLVPSARWMLFLEPLHGVTYSCFTLATVHYLNEHVPMHMISTAQGFMSSVTAAGSALGAVLGGWVMDMPNGGLILFRADSVIMTTVLVLFLFSQLKCCKKRDTQPLLTPGQGTSLCES</sequence>
<comment type="similarity">
    <text evidence="2">Belongs to the major facilitator superfamily. MFSD6 family.</text>
</comment>
<comment type="subcellular location">
    <subcellularLocation>
        <location evidence="1">Membrane</location>
        <topology evidence="1">Multi-pass membrane protein</topology>
    </subcellularLocation>
</comment>
<feature type="transmembrane region" description="Helical" evidence="6">
    <location>
        <begin position="105"/>
        <end position="122"/>
    </location>
</feature>
<evidence type="ECO:0000313" key="8">
    <source>
        <dbReference type="EMBL" id="CAI3975015.1"/>
    </source>
</evidence>
<comment type="caution">
    <text evidence="8">The sequence shown here is derived from an EMBL/GenBank/DDBJ whole genome shotgun (WGS) entry which is preliminary data.</text>
</comment>
<evidence type="ECO:0000256" key="2">
    <source>
        <dbReference type="ARBA" id="ARBA00005241"/>
    </source>
</evidence>
<dbReference type="Pfam" id="PF12832">
    <property type="entry name" value="MFS_1_like"/>
    <property type="match status" value="1"/>
</dbReference>
<dbReference type="PANTHER" id="PTHR16172:SF41">
    <property type="entry name" value="MAJOR FACILITATOR SUPERFAMILY DOMAIN-CONTAINING PROTEIN 6-LIKE"/>
    <property type="match status" value="1"/>
</dbReference>
<gene>
    <name evidence="8" type="ORF">C1SCF055_LOCUS3377</name>
</gene>
<dbReference type="InterPro" id="IPR051717">
    <property type="entry name" value="MFS_MFSD6"/>
</dbReference>
<dbReference type="AlphaFoldDB" id="A0A9P1BLL6"/>
<feature type="transmembrane region" description="Helical" evidence="6">
    <location>
        <begin position="12"/>
        <end position="37"/>
    </location>
</feature>
<evidence type="ECO:0000313" key="9">
    <source>
        <dbReference type="EMBL" id="CAL4762327.1"/>
    </source>
</evidence>
<feature type="transmembrane region" description="Helical" evidence="6">
    <location>
        <begin position="77"/>
        <end position="99"/>
    </location>
</feature>
<feature type="transmembrane region" description="Helical" evidence="6">
    <location>
        <begin position="172"/>
        <end position="195"/>
    </location>
</feature>
<dbReference type="GO" id="GO:0016020">
    <property type="term" value="C:membrane"/>
    <property type="evidence" value="ECO:0007669"/>
    <property type="project" value="UniProtKB-SubCell"/>
</dbReference>
<dbReference type="PANTHER" id="PTHR16172">
    <property type="entry name" value="MAJOR FACILITATOR SUPERFAMILY DOMAIN-CONTAINING PROTEIN 6-LIKE"/>
    <property type="match status" value="1"/>
</dbReference>
<evidence type="ECO:0000256" key="1">
    <source>
        <dbReference type="ARBA" id="ARBA00004141"/>
    </source>
</evidence>
<dbReference type="InterPro" id="IPR024989">
    <property type="entry name" value="MFS_assoc_dom"/>
</dbReference>
<keyword evidence="3 6" id="KW-0812">Transmembrane</keyword>
<dbReference type="Proteomes" id="UP001152797">
    <property type="component" value="Unassembled WGS sequence"/>
</dbReference>
<dbReference type="EMBL" id="CAMXCT020000175">
    <property type="protein sequence ID" value="CAL1128390.1"/>
    <property type="molecule type" value="Genomic_DNA"/>
</dbReference>
<keyword evidence="5 6" id="KW-0472">Membrane</keyword>
<dbReference type="EMBL" id="CAMXCT030000175">
    <property type="protein sequence ID" value="CAL4762327.1"/>
    <property type="molecule type" value="Genomic_DNA"/>
</dbReference>
<reference evidence="9 10" key="2">
    <citation type="submission" date="2024-05" db="EMBL/GenBank/DDBJ databases">
        <authorList>
            <person name="Chen Y."/>
            <person name="Shah S."/>
            <person name="Dougan E. K."/>
            <person name="Thang M."/>
            <person name="Chan C."/>
        </authorList>
    </citation>
    <scope>NUCLEOTIDE SEQUENCE [LARGE SCALE GENOMIC DNA]</scope>
</reference>
<feature type="transmembrane region" description="Helical" evidence="6">
    <location>
        <begin position="143"/>
        <end position="166"/>
    </location>
</feature>
<dbReference type="Gene3D" id="1.20.1250.20">
    <property type="entry name" value="MFS general substrate transporter like domains"/>
    <property type="match status" value="2"/>
</dbReference>
<protein>
    <submittedName>
        <fullName evidence="9">Major facilitator superfamily domain-containing protein 6</fullName>
    </submittedName>
</protein>
<name>A0A9P1BLL6_9DINO</name>
<keyword evidence="4 6" id="KW-1133">Transmembrane helix</keyword>
<evidence type="ECO:0000256" key="6">
    <source>
        <dbReference type="SAM" id="Phobius"/>
    </source>
</evidence>